<evidence type="ECO:0000256" key="1">
    <source>
        <dbReference type="ARBA" id="ARBA00022679"/>
    </source>
</evidence>
<dbReference type="SMART" id="SM00219">
    <property type="entry name" value="TyrKc"/>
    <property type="match status" value="1"/>
</dbReference>
<keyword evidence="3 7" id="KW-0418">Kinase</keyword>
<organism evidence="7 8">
    <name type="scientific">Sedimentimonas flavescens</name>
    <dbReference type="NCBI Taxonomy" id="2851012"/>
    <lineage>
        <taxon>Bacteria</taxon>
        <taxon>Pseudomonadati</taxon>
        <taxon>Pseudomonadota</taxon>
        <taxon>Alphaproteobacteria</taxon>
        <taxon>Rhodobacterales</taxon>
        <taxon>Rhodobacter group</taxon>
        <taxon>Sedimentimonas</taxon>
    </lineage>
</organism>
<feature type="compositionally biased region" description="Basic and acidic residues" evidence="5">
    <location>
        <begin position="389"/>
        <end position="409"/>
    </location>
</feature>
<dbReference type="Gene3D" id="1.10.510.10">
    <property type="entry name" value="Transferase(Phosphotransferase) domain 1"/>
    <property type="match status" value="1"/>
</dbReference>
<evidence type="ECO:0000256" key="3">
    <source>
        <dbReference type="ARBA" id="ARBA00022777"/>
    </source>
</evidence>
<dbReference type="InterPro" id="IPR020635">
    <property type="entry name" value="Tyr_kinase_cat_dom"/>
</dbReference>
<dbReference type="InterPro" id="IPR000719">
    <property type="entry name" value="Prot_kinase_dom"/>
</dbReference>
<keyword evidence="8" id="KW-1185">Reference proteome</keyword>
<dbReference type="PANTHER" id="PTHR43289">
    <property type="entry name" value="MITOGEN-ACTIVATED PROTEIN KINASE KINASE KINASE 20-RELATED"/>
    <property type="match status" value="1"/>
</dbReference>
<dbReference type="Pfam" id="PF00069">
    <property type="entry name" value="Pkinase"/>
    <property type="match status" value="1"/>
</dbReference>
<keyword evidence="2" id="KW-0547">Nucleotide-binding</keyword>
<proteinExistence type="predicted"/>
<feature type="region of interest" description="Disordered" evidence="5">
    <location>
        <begin position="336"/>
        <end position="370"/>
    </location>
</feature>
<dbReference type="InterPro" id="IPR011009">
    <property type="entry name" value="Kinase-like_dom_sf"/>
</dbReference>
<dbReference type="CDD" id="cd14014">
    <property type="entry name" value="STKc_PknB_like"/>
    <property type="match status" value="1"/>
</dbReference>
<dbReference type="EMBL" id="JAOWKW010000002">
    <property type="protein sequence ID" value="MCV2877728.1"/>
    <property type="molecule type" value="Genomic_DNA"/>
</dbReference>
<evidence type="ECO:0000259" key="6">
    <source>
        <dbReference type="PROSITE" id="PS50011"/>
    </source>
</evidence>
<evidence type="ECO:0000256" key="2">
    <source>
        <dbReference type="ARBA" id="ARBA00022741"/>
    </source>
</evidence>
<keyword evidence="4" id="KW-0067">ATP-binding</keyword>
<name>A0ABT2ZVF0_9RHOB</name>
<evidence type="ECO:0000313" key="7">
    <source>
        <dbReference type="EMBL" id="MCV2877728.1"/>
    </source>
</evidence>
<feature type="compositionally biased region" description="Basic and acidic residues" evidence="5">
    <location>
        <begin position="352"/>
        <end position="361"/>
    </location>
</feature>
<dbReference type="GO" id="GO:0004674">
    <property type="term" value="F:protein serine/threonine kinase activity"/>
    <property type="evidence" value="ECO:0007669"/>
    <property type="project" value="UniProtKB-KW"/>
</dbReference>
<evidence type="ECO:0000256" key="4">
    <source>
        <dbReference type="ARBA" id="ARBA00022840"/>
    </source>
</evidence>
<accession>A0ABT2ZVF0</accession>
<sequence length="440" mass="49283">MNQMVAVPSETHVELPVGTQLLNGQYQLLNHLQQGGFGITYVARDSLERQVVIKECFPAGYCKREGNEVHANSEQADKQFQSLKRQFLREARRMAKLRHPHIVAIHQVFEENNSAYMALDYVEGTDLITVLEENPERLSPRFLESALMQTLEAVQYIHSHGLLHRDIAPDNIRVNDQDEITLIDFGAAREHQPTGGAPMVTTLVAVKDGYSPHEFYLASNMHDFSSDLYSLGATFYHLITGIVPPNCQQRLSAVSSGMTDPYVPLADGDWDIGYNLLATIDRSLEVLRENRFLNTKQWLKALEETPKVRPARPKPVVFDTKLDAAVSMLVQETNMTLPSKAAKQPAGPAPEARQEPEHSEPSDLPSKQWVDILGNPIDDLSAWQEEQSDDLRADEHRGNMHDRHHDSAARGKGRTGYEGKSVIVGLLMRCLARNPASRAA</sequence>
<keyword evidence="1" id="KW-0808">Transferase</keyword>
<dbReference type="RefSeq" id="WP_263847017.1">
    <property type="nucleotide sequence ID" value="NZ_JAOWKW010000002.1"/>
</dbReference>
<evidence type="ECO:0000313" key="8">
    <source>
        <dbReference type="Proteomes" id="UP001526166"/>
    </source>
</evidence>
<keyword evidence="7" id="KW-0723">Serine/threonine-protein kinase</keyword>
<gene>
    <name evidence="7" type="ORF">OE699_02590</name>
</gene>
<dbReference type="Proteomes" id="UP001526166">
    <property type="component" value="Unassembled WGS sequence"/>
</dbReference>
<feature type="domain" description="Protein kinase" evidence="6">
    <location>
        <begin position="26"/>
        <end position="440"/>
    </location>
</feature>
<feature type="region of interest" description="Disordered" evidence="5">
    <location>
        <begin position="387"/>
        <end position="415"/>
    </location>
</feature>
<evidence type="ECO:0000256" key="5">
    <source>
        <dbReference type="SAM" id="MobiDB-lite"/>
    </source>
</evidence>
<dbReference type="Gene3D" id="3.30.200.20">
    <property type="entry name" value="Phosphorylase Kinase, domain 1"/>
    <property type="match status" value="1"/>
</dbReference>
<comment type="caution">
    <text evidence="7">The sequence shown here is derived from an EMBL/GenBank/DDBJ whole genome shotgun (WGS) entry which is preliminary data.</text>
</comment>
<dbReference type="SUPFAM" id="SSF56112">
    <property type="entry name" value="Protein kinase-like (PK-like)"/>
    <property type="match status" value="1"/>
</dbReference>
<reference evidence="7 8" key="1">
    <citation type="submission" date="2022-10" db="EMBL/GenBank/DDBJ databases">
        <title>Sinirhodobacter sp. nov., isolated from ocean surface sediments.</title>
        <authorList>
            <person name="He W."/>
            <person name="Wang L."/>
            <person name="Zhang D.-F."/>
        </authorList>
    </citation>
    <scope>NUCLEOTIDE SEQUENCE [LARGE SCALE GENOMIC DNA]</scope>
    <source>
        <strain evidence="7 8">WL0115</strain>
    </source>
</reference>
<dbReference type="PROSITE" id="PS50011">
    <property type="entry name" value="PROTEIN_KINASE_DOM"/>
    <property type="match status" value="1"/>
</dbReference>
<protein>
    <submittedName>
        <fullName evidence="7">Serine/threonine protein kinase</fullName>
    </submittedName>
</protein>
<dbReference type="PANTHER" id="PTHR43289:SF6">
    <property type="entry name" value="SERINE_THREONINE-PROTEIN KINASE NEKL-3"/>
    <property type="match status" value="1"/>
</dbReference>